<reference evidence="2 3" key="1">
    <citation type="submission" date="2018-05" db="EMBL/GenBank/DDBJ databases">
        <title>Genomic Encyclopedia of Archaeal and Bacterial Type Strains, Phase II (KMG-II): from individual species to whole genera.</title>
        <authorList>
            <person name="Goeker M."/>
        </authorList>
    </citation>
    <scope>NUCLEOTIDE SEQUENCE [LARGE SCALE GENOMIC DNA]</scope>
    <source>
        <strain evidence="2 3">DSM 45184</strain>
    </source>
</reference>
<keyword evidence="1" id="KW-0472">Membrane</keyword>
<name>A0A316FFS1_9ACTN</name>
<keyword evidence="1" id="KW-0812">Transmembrane</keyword>
<sequence>MSTALTERFGTGLLSQAAAMVYTLLAVELLFLVTAGPGLALLVLLDRDPSNLPLAALCLLPVGPALSAAIYALHRRRLDLTDLRPGPAFLRGYRLNAVGALKVWGLWLLVVTPNLFAPGVAQLVVIAVATVWMLNALVVTSLFVFRGRDVARLSAYLLIRSFGVTVSNVCLIVVALAGVWLWSEAVLALAASLLVLALLGNARPAIAVVRKEFVG</sequence>
<protein>
    <recommendedName>
        <fullName evidence="4">DUF624 domain-containing protein</fullName>
    </recommendedName>
</protein>
<evidence type="ECO:0000313" key="3">
    <source>
        <dbReference type="Proteomes" id="UP000245697"/>
    </source>
</evidence>
<evidence type="ECO:0000313" key="2">
    <source>
        <dbReference type="EMBL" id="PWK47781.1"/>
    </source>
</evidence>
<feature type="transmembrane region" description="Helical" evidence="1">
    <location>
        <begin position="157"/>
        <end position="179"/>
    </location>
</feature>
<proteinExistence type="predicted"/>
<keyword evidence="3" id="KW-1185">Reference proteome</keyword>
<feature type="transmembrane region" description="Helical" evidence="1">
    <location>
        <begin position="95"/>
        <end position="117"/>
    </location>
</feature>
<dbReference type="RefSeq" id="WP_109593953.1">
    <property type="nucleotide sequence ID" value="NZ_BONA01000040.1"/>
</dbReference>
<dbReference type="OrthoDB" id="4211860at2"/>
<organism evidence="2 3">
    <name type="scientific">Actinoplanes xinjiangensis</name>
    <dbReference type="NCBI Taxonomy" id="512350"/>
    <lineage>
        <taxon>Bacteria</taxon>
        <taxon>Bacillati</taxon>
        <taxon>Actinomycetota</taxon>
        <taxon>Actinomycetes</taxon>
        <taxon>Micromonosporales</taxon>
        <taxon>Micromonosporaceae</taxon>
        <taxon>Actinoplanes</taxon>
    </lineage>
</organism>
<dbReference type="EMBL" id="QGGR01000007">
    <property type="protein sequence ID" value="PWK47781.1"/>
    <property type="molecule type" value="Genomic_DNA"/>
</dbReference>
<dbReference type="Proteomes" id="UP000245697">
    <property type="component" value="Unassembled WGS sequence"/>
</dbReference>
<accession>A0A316FFS1</accession>
<feature type="transmembrane region" description="Helical" evidence="1">
    <location>
        <begin position="51"/>
        <end position="74"/>
    </location>
</feature>
<dbReference type="AlphaFoldDB" id="A0A316FFS1"/>
<evidence type="ECO:0000256" key="1">
    <source>
        <dbReference type="SAM" id="Phobius"/>
    </source>
</evidence>
<comment type="caution">
    <text evidence="2">The sequence shown here is derived from an EMBL/GenBank/DDBJ whole genome shotgun (WGS) entry which is preliminary data.</text>
</comment>
<gene>
    <name evidence="2" type="ORF">BC793_107391</name>
</gene>
<keyword evidence="1" id="KW-1133">Transmembrane helix</keyword>
<feature type="transmembrane region" description="Helical" evidence="1">
    <location>
        <begin position="123"/>
        <end position="145"/>
    </location>
</feature>
<feature type="transmembrane region" description="Helical" evidence="1">
    <location>
        <begin position="21"/>
        <end position="45"/>
    </location>
</feature>
<feature type="transmembrane region" description="Helical" evidence="1">
    <location>
        <begin position="185"/>
        <end position="202"/>
    </location>
</feature>
<evidence type="ECO:0008006" key="4">
    <source>
        <dbReference type="Google" id="ProtNLM"/>
    </source>
</evidence>